<feature type="compositionally biased region" description="Low complexity" evidence="1">
    <location>
        <begin position="42"/>
        <end position="51"/>
    </location>
</feature>
<protein>
    <submittedName>
        <fullName evidence="2">Uncharacterized protein</fullName>
    </submittedName>
</protein>
<feature type="compositionally biased region" description="Low complexity" evidence="1">
    <location>
        <begin position="17"/>
        <end position="29"/>
    </location>
</feature>
<accession>A0A9Q1L9J7</accession>
<keyword evidence="3" id="KW-1185">Reference proteome</keyword>
<feature type="compositionally biased region" description="Polar residues" evidence="1">
    <location>
        <begin position="63"/>
        <end position="74"/>
    </location>
</feature>
<evidence type="ECO:0000256" key="1">
    <source>
        <dbReference type="SAM" id="MobiDB-lite"/>
    </source>
</evidence>
<reference evidence="3" key="1">
    <citation type="journal article" date="2023" name="Proc. Natl. Acad. Sci. U.S.A.">
        <title>Genomic and structural basis for evolution of tropane alkaloid biosynthesis.</title>
        <authorList>
            <person name="Wanga Y.-J."/>
            <person name="Taina T."/>
            <person name="Yua J.-Y."/>
            <person name="Lia J."/>
            <person name="Xua B."/>
            <person name="Chenc J."/>
            <person name="D'Auriad J.C."/>
            <person name="Huanga J.-P."/>
            <person name="Huanga S.-X."/>
        </authorList>
    </citation>
    <scope>NUCLEOTIDE SEQUENCE [LARGE SCALE GENOMIC DNA]</scope>
    <source>
        <strain evidence="3">cv. KIB-2019</strain>
    </source>
</reference>
<name>A0A9Q1L9J7_9SOLA</name>
<feature type="compositionally biased region" description="Low complexity" evidence="1">
    <location>
        <begin position="133"/>
        <end position="144"/>
    </location>
</feature>
<feature type="region of interest" description="Disordered" evidence="1">
    <location>
        <begin position="101"/>
        <end position="161"/>
    </location>
</feature>
<sequence length="161" mass="17716">MASELNAGISNHEDNNNSDNGAHNVNNNNGVPPGAPLVDPQNGVPPNNVLPNVDLINNNNLVISPSASRRSLQKTPDDDEDGEINFARIFYMLKEQHEAITQLQKKSNGARALDESRPVRNDEPGREEDRVYENSNGSGTNESSEVLKMLEDLTKRIDTNE</sequence>
<feature type="region of interest" description="Disordered" evidence="1">
    <location>
        <begin position="63"/>
        <end position="82"/>
    </location>
</feature>
<dbReference type="EMBL" id="JAJAGQ010000020">
    <property type="protein sequence ID" value="KAJ8532093.1"/>
    <property type="molecule type" value="Genomic_DNA"/>
</dbReference>
<gene>
    <name evidence="2" type="ORF">K7X08_012016</name>
</gene>
<dbReference type="AlphaFoldDB" id="A0A9Q1L9J7"/>
<proteinExistence type="predicted"/>
<organism evidence="2 3">
    <name type="scientific">Anisodus acutangulus</name>
    <dbReference type="NCBI Taxonomy" id="402998"/>
    <lineage>
        <taxon>Eukaryota</taxon>
        <taxon>Viridiplantae</taxon>
        <taxon>Streptophyta</taxon>
        <taxon>Embryophyta</taxon>
        <taxon>Tracheophyta</taxon>
        <taxon>Spermatophyta</taxon>
        <taxon>Magnoliopsida</taxon>
        <taxon>eudicotyledons</taxon>
        <taxon>Gunneridae</taxon>
        <taxon>Pentapetalae</taxon>
        <taxon>asterids</taxon>
        <taxon>lamiids</taxon>
        <taxon>Solanales</taxon>
        <taxon>Solanaceae</taxon>
        <taxon>Solanoideae</taxon>
        <taxon>Hyoscyameae</taxon>
        <taxon>Anisodus</taxon>
    </lineage>
</organism>
<evidence type="ECO:0000313" key="2">
    <source>
        <dbReference type="EMBL" id="KAJ8532093.1"/>
    </source>
</evidence>
<feature type="region of interest" description="Disordered" evidence="1">
    <location>
        <begin position="1"/>
        <end position="51"/>
    </location>
</feature>
<dbReference type="Proteomes" id="UP001152561">
    <property type="component" value="Unassembled WGS sequence"/>
</dbReference>
<comment type="caution">
    <text evidence="2">The sequence shown here is derived from an EMBL/GenBank/DDBJ whole genome shotgun (WGS) entry which is preliminary data.</text>
</comment>
<evidence type="ECO:0000313" key="3">
    <source>
        <dbReference type="Proteomes" id="UP001152561"/>
    </source>
</evidence>
<feature type="compositionally biased region" description="Basic and acidic residues" evidence="1">
    <location>
        <begin position="148"/>
        <end position="161"/>
    </location>
</feature>
<feature type="compositionally biased region" description="Basic and acidic residues" evidence="1">
    <location>
        <begin position="112"/>
        <end position="132"/>
    </location>
</feature>